<name>A0ACB9Z347_9PEZI</name>
<accession>A0ACB9Z347</accession>
<keyword evidence="1" id="KW-0575">Peroxidase</keyword>
<feature type="non-terminal residue" evidence="1">
    <location>
        <position position="552"/>
    </location>
</feature>
<comment type="caution">
    <text evidence="1">The sequence shown here is derived from an EMBL/GenBank/DDBJ whole genome shotgun (WGS) entry which is preliminary data.</text>
</comment>
<evidence type="ECO:0000313" key="1">
    <source>
        <dbReference type="EMBL" id="KAI4866140.1"/>
    </source>
</evidence>
<dbReference type="EMBL" id="MU393463">
    <property type="protein sequence ID" value="KAI4866140.1"/>
    <property type="molecule type" value="Genomic_DNA"/>
</dbReference>
<sequence length="552" mass="60108">MARASGYGAALLLALAIASSSPVVAYTWPDPQIDLLESILYQQNGFRQYGLAFGVSPCNNMANTLETGRDDSAEWFRTAYHDMATADVQAGTGGIDASIGFETDRDENKGKAFNESIGFFIGFQSVRSSMADLIALGALFSVGSCSNGEVIIPFRGGRRDVYEAGPSGVPQPQEGLDSHTAAFARQGFNVTEMIGLVACGHSIGGVHGENFPEIVPVVNDTNNQASRQNFDESFDNFDNSVATQFVSNSTQNPLAFGHNETTRSDFRIFNADGGELIRKMAESQQFFWDTCNTLLERMLNTVPKDVQLTDVIQPIPIRPNNLFITVNPNGTQTITGEVRILEDGTTSTNREVLIHLKSRTSEDISSNPVSALTQEGLTVAGHYNNMPNFTSYLFTTSIPIDVGVSSFDIQIKDGDVDTTHTNGGQGFPLQDALIVQRASTCTMLEFIGRRSNNTLQLTAAVRDDMEFDSVQLVIPKPLNMIGTFAARFEETVIEMKKEATINGTGYSLYTGSFWFMVDAVGPMKTFDLVASGPNGVVNSNFTRWADFSNCRI</sequence>
<gene>
    <name evidence="1" type="ORF">F4820DRAFT_418231</name>
</gene>
<keyword evidence="2" id="KW-1185">Reference proteome</keyword>
<keyword evidence="1" id="KW-0560">Oxidoreductase</keyword>
<evidence type="ECO:0000313" key="2">
    <source>
        <dbReference type="Proteomes" id="UP001497700"/>
    </source>
</evidence>
<organism evidence="1 2">
    <name type="scientific">Hypoxylon rubiginosum</name>
    <dbReference type="NCBI Taxonomy" id="110542"/>
    <lineage>
        <taxon>Eukaryota</taxon>
        <taxon>Fungi</taxon>
        <taxon>Dikarya</taxon>
        <taxon>Ascomycota</taxon>
        <taxon>Pezizomycotina</taxon>
        <taxon>Sordariomycetes</taxon>
        <taxon>Xylariomycetidae</taxon>
        <taxon>Xylariales</taxon>
        <taxon>Hypoxylaceae</taxon>
        <taxon>Hypoxylon</taxon>
    </lineage>
</organism>
<reference evidence="1 2" key="1">
    <citation type="journal article" date="2022" name="New Phytol.">
        <title>Ecological generalism drives hyperdiversity of secondary metabolite gene clusters in xylarialean endophytes.</title>
        <authorList>
            <person name="Franco M.E.E."/>
            <person name="Wisecaver J.H."/>
            <person name="Arnold A.E."/>
            <person name="Ju Y.M."/>
            <person name="Slot J.C."/>
            <person name="Ahrendt S."/>
            <person name="Moore L.P."/>
            <person name="Eastman K.E."/>
            <person name="Scott K."/>
            <person name="Konkel Z."/>
            <person name="Mondo S.J."/>
            <person name="Kuo A."/>
            <person name="Hayes R.D."/>
            <person name="Haridas S."/>
            <person name="Andreopoulos B."/>
            <person name="Riley R."/>
            <person name="LaButti K."/>
            <person name="Pangilinan J."/>
            <person name="Lipzen A."/>
            <person name="Amirebrahimi M."/>
            <person name="Yan J."/>
            <person name="Adam C."/>
            <person name="Keymanesh K."/>
            <person name="Ng V."/>
            <person name="Louie K."/>
            <person name="Northen T."/>
            <person name="Drula E."/>
            <person name="Henrissat B."/>
            <person name="Hsieh H.M."/>
            <person name="Youens-Clark K."/>
            <person name="Lutzoni F."/>
            <person name="Miadlikowska J."/>
            <person name="Eastwood D.C."/>
            <person name="Hamelin R.C."/>
            <person name="Grigoriev I.V."/>
            <person name="U'Ren J.M."/>
        </authorList>
    </citation>
    <scope>NUCLEOTIDE SEQUENCE [LARGE SCALE GENOMIC DNA]</scope>
    <source>
        <strain evidence="1 2">CBS 119005</strain>
    </source>
</reference>
<protein>
    <submittedName>
        <fullName evidence="1">Heme peroxidase</fullName>
    </submittedName>
</protein>
<dbReference type="Proteomes" id="UP001497700">
    <property type="component" value="Unassembled WGS sequence"/>
</dbReference>
<proteinExistence type="predicted"/>